<reference evidence="2 3" key="1">
    <citation type="submission" date="2016-10" db="EMBL/GenBank/DDBJ databases">
        <authorList>
            <person name="de Groot N.N."/>
        </authorList>
    </citation>
    <scope>NUCLEOTIDE SEQUENCE [LARGE SCALE GENOMIC DNA]</scope>
    <source>
        <strain evidence="2 3">DSM 28129</strain>
    </source>
</reference>
<evidence type="ECO:0000313" key="3">
    <source>
        <dbReference type="Proteomes" id="UP000198972"/>
    </source>
</evidence>
<gene>
    <name evidence="2" type="ORF">SAMN04488542_10566</name>
</gene>
<name>A0A1G7HXW5_9BACL</name>
<evidence type="ECO:0000256" key="1">
    <source>
        <dbReference type="SAM" id="MobiDB-lite"/>
    </source>
</evidence>
<dbReference type="RefSeq" id="WP_091227709.1">
    <property type="nucleotide sequence ID" value="NZ_FNBG01000005.1"/>
</dbReference>
<keyword evidence="3" id="KW-1185">Reference proteome</keyword>
<dbReference type="AlphaFoldDB" id="A0A1G7HXW5"/>
<proteinExistence type="predicted"/>
<protein>
    <submittedName>
        <fullName evidence="2">Uncharacterized protein</fullName>
    </submittedName>
</protein>
<dbReference type="STRING" id="670482.SAMN04488542_10566"/>
<dbReference type="Proteomes" id="UP000198972">
    <property type="component" value="Unassembled WGS sequence"/>
</dbReference>
<feature type="compositionally biased region" description="Basic residues" evidence="1">
    <location>
        <begin position="192"/>
        <end position="206"/>
    </location>
</feature>
<feature type="region of interest" description="Disordered" evidence="1">
    <location>
        <begin position="180"/>
        <end position="208"/>
    </location>
</feature>
<organism evidence="2 3">
    <name type="scientific">Fontibacillus panacisegetis</name>
    <dbReference type="NCBI Taxonomy" id="670482"/>
    <lineage>
        <taxon>Bacteria</taxon>
        <taxon>Bacillati</taxon>
        <taxon>Bacillota</taxon>
        <taxon>Bacilli</taxon>
        <taxon>Bacillales</taxon>
        <taxon>Paenibacillaceae</taxon>
        <taxon>Fontibacillus</taxon>
    </lineage>
</organism>
<dbReference type="EMBL" id="FNBG01000005">
    <property type="protein sequence ID" value="SDF04939.1"/>
    <property type="molecule type" value="Genomic_DNA"/>
</dbReference>
<evidence type="ECO:0000313" key="2">
    <source>
        <dbReference type="EMBL" id="SDF04939.1"/>
    </source>
</evidence>
<sequence length="235" mass="27937">MYCVIQKVQNKRPDPDAAYKEILSDEQEVFFDSKHRIKYSYRYSYERFERPIRDAYKISIHESSRENGKVKKRQWSICTLGYYDLATSRLKDLIDPQVFHSRLLELGITERQLMEMIHQKLDPIIAVIKAEFEATEEYRAIEYQKKQLKAWRLRKTVFKKSHGVDYTASISSITQRTTNTNGICEMPMTGRNVRRRGSGKLRKRRNENRVTTTVTTVARPLPTLYRNIRMRKSPY</sequence>
<dbReference type="OrthoDB" id="2053524at2"/>
<accession>A0A1G7HXW5</accession>